<dbReference type="InterPro" id="IPR011701">
    <property type="entry name" value="MFS"/>
</dbReference>
<sequence>MTNQEENINAPSPFSLRNVRLFIAFRVFFNARFYYPVFTILFLDYGLTIEQFALLNTVWAVTIFFSEVPSGALADIIGRKKLLLLTSCLMIVELSLIAFVPLGNSKLIFAAFLLNRVLSGLAEAMASGADEALTYDTLMQKGLAGKWPKVLSVQMRFRAVAVMISVTLGSIVYDSHAMNRILHFLGSSISLTQETTMRFPIYLTLILGFLAFATVCMMEEPQETATEEPLCIKQAFYKTMQAGKWIMACPFALAIIMIAMCYDHSLRMIVTMTSQYFRVVGLPDASFGIIGAAMAVLGLITPRIAEHMVISYSAKKNIAITGAIALLGLFGLTSFSIFYGLLAVALVFTGLTFTSFFTSHYLNSITPSEMRATVLSFKGMMFNLSYALIGIFFAALMKAQESKIISNQPHLGKQMVENLAFRDSIGYFAPYLLILMLIGFIFFRQGLGNKPKIYKNNF</sequence>
<dbReference type="AlphaFoldDB" id="Q6AS55"/>
<dbReference type="EMBL" id="CR522870">
    <property type="protein sequence ID" value="CAG34820.1"/>
    <property type="molecule type" value="Genomic_DNA"/>
</dbReference>
<evidence type="ECO:0000256" key="2">
    <source>
        <dbReference type="ARBA" id="ARBA00022692"/>
    </source>
</evidence>
<comment type="subcellular location">
    <subcellularLocation>
        <location evidence="1">Membrane</location>
        <topology evidence="1">Multi-pass membrane protein</topology>
    </subcellularLocation>
</comment>
<evidence type="ECO:0000313" key="7">
    <source>
        <dbReference type="Proteomes" id="UP000000602"/>
    </source>
</evidence>
<dbReference type="Gene3D" id="1.20.1250.20">
    <property type="entry name" value="MFS general substrate transporter like domains"/>
    <property type="match status" value="1"/>
</dbReference>
<dbReference type="STRING" id="177439.DP0091"/>
<dbReference type="Proteomes" id="UP000000602">
    <property type="component" value="Chromosome"/>
</dbReference>
<evidence type="ECO:0000256" key="5">
    <source>
        <dbReference type="SAM" id="Phobius"/>
    </source>
</evidence>
<dbReference type="HOGENOM" id="CLU_603733_0_0_7"/>
<dbReference type="InterPro" id="IPR053160">
    <property type="entry name" value="MFS_DHA3_Transporter"/>
</dbReference>
<feature type="transmembrane region" description="Helical" evidence="5">
    <location>
        <begin position="341"/>
        <end position="362"/>
    </location>
</feature>
<keyword evidence="4 5" id="KW-0472">Membrane</keyword>
<feature type="transmembrane region" description="Helical" evidence="5">
    <location>
        <begin position="150"/>
        <end position="173"/>
    </location>
</feature>
<accession>Q6AS55</accession>
<name>Q6AS55_DESPS</name>
<gene>
    <name evidence="6" type="ordered locus">DP0091</name>
</gene>
<feature type="transmembrane region" description="Helical" evidence="5">
    <location>
        <begin position="245"/>
        <end position="265"/>
    </location>
</feature>
<feature type="transmembrane region" description="Helical" evidence="5">
    <location>
        <begin position="82"/>
        <end position="102"/>
    </location>
</feature>
<dbReference type="eggNOG" id="COG2814">
    <property type="taxonomic scope" value="Bacteria"/>
</dbReference>
<dbReference type="PANTHER" id="PTHR23530:SF1">
    <property type="entry name" value="PERMEASE, MAJOR FACILITATOR SUPERFAMILY-RELATED"/>
    <property type="match status" value="1"/>
</dbReference>
<dbReference type="KEGG" id="dps:DP0091"/>
<feature type="transmembrane region" description="Helical" evidence="5">
    <location>
        <begin position="199"/>
        <end position="218"/>
    </location>
</feature>
<feature type="transmembrane region" description="Helical" evidence="5">
    <location>
        <begin position="49"/>
        <end position="70"/>
    </location>
</feature>
<evidence type="ECO:0000313" key="6">
    <source>
        <dbReference type="EMBL" id="CAG34820.1"/>
    </source>
</evidence>
<keyword evidence="2 5" id="KW-0812">Transmembrane</keyword>
<evidence type="ECO:0000256" key="3">
    <source>
        <dbReference type="ARBA" id="ARBA00022989"/>
    </source>
</evidence>
<dbReference type="OrthoDB" id="9816124at2"/>
<dbReference type="InterPro" id="IPR036259">
    <property type="entry name" value="MFS_trans_sf"/>
</dbReference>
<organism evidence="6 7">
    <name type="scientific">Desulfotalea psychrophila (strain LSv54 / DSM 12343)</name>
    <dbReference type="NCBI Taxonomy" id="177439"/>
    <lineage>
        <taxon>Bacteria</taxon>
        <taxon>Pseudomonadati</taxon>
        <taxon>Thermodesulfobacteriota</taxon>
        <taxon>Desulfobulbia</taxon>
        <taxon>Desulfobulbales</taxon>
        <taxon>Desulfocapsaceae</taxon>
        <taxon>Desulfotalea</taxon>
    </lineage>
</organism>
<feature type="transmembrane region" description="Helical" evidence="5">
    <location>
        <begin position="21"/>
        <end position="43"/>
    </location>
</feature>
<evidence type="ECO:0008006" key="8">
    <source>
        <dbReference type="Google" id="ProtNLM"/>
    </source>
</evidence>
<dbReference type="RefSeq" id="WP_011187336.1">
    <property type="nucleotide sequence ID" value="NC_006138.1"/>
</dbReference>
<feature type="transmembrane region" description="Helical" evidence="5">
    <location>
        <begin position="374"/>
        <end position="397"/>
    </location>
</feature>
<dbReference type="GO" id="GO:0022857">
    <property type="term" value="F:transmembrane transporter activity"/>
    <property type="evidence" value="ECO:0007669"/>
    <property type="project" value="InterPro"/>
</dbReference>
<evidence type="ECO:0000256" key="1">
    <source>
        <dbReference type="ARBA" id="ARBA00004141"/>
    </source>
</evidence>
<evidence type="ECO:0000256" key="4">
    <source>
        <dbReference type="ARBA" id="ARBA00023136"/>
    </source>
</evidence>
<reference evidence="7" key="1">
    <citation type="journal article" date="2004" name="Environ. Microbiol.">
        <title>The genome of Desulfotalea psychrophila, a sulfate-reducing bacterium from permanently cold Arctic sediments.</title>
        <authorList>
            <person name="Rabus R."/>
            <person name="Ruepp A."/>
            <person name="Frickey T."/>
            <person name="Rattei T."/>
            <person name="Fartmann B."/>
            <person name="Stark M."/>
            <person name="Bauer M."/>
            <person name="Zibat A."/>
            <person name="Lombardot T."/>
            <person name="Becker I."/>
            <person name="Amann J."/>
            <person name="Gellner K."/>
            <person name="Teeling H."/>
            <person name="Leuschner W.D."/>
            <person name="Gloeckner F.-O."/>
            <person name="Lupas A.N."/>
            <person name="Amann R."/>
            <person name="Klenk H.-P."/>
        </authorList>
    </citation>
    <scope>NUCLEOTIDE SEQUENCE [LARGE SCALE GENOMIC DNA]</scope>
    <source>
        <strain evidence="7">DSM 12343 / LSv54</strain>
    </source>
</reference>
<dbReference type="InterPro" id="IPR005829">
    <property type="entry name" value="Sugar_transporter_CS"/>
</dbReference>
<feature type="transmembrane region" description="Helical" evidence="5">
    <location>
        <begin position="425"/>
        <end position="443"/>
    </location>
</feature>
<protein>
    <recommendedName>
        <fullName evidence="8">MFS transporter</fullName>
    </recommendedName>
</protein>
<keyword evidence="3 5" id="KW-1133">Transmembrane helix</keyword>
<dbReference type="PROSITE" id="PS00216">
    <property type="entry name" value="SUGAR_TRANSPORT_1"/>
    <property type="match status" value="1"/>
</dbReference>
<feature type="transmembrane region" description="Helical" evidence="5">
    <location>
        <begin position="285"/>
        <end position="305"/>
    </location>
</feature>
<dbReference type="Pfam" id="PF07690">
    <property type="entry name" value="MFS_1"/>
    <property type="match status" value="1"/>
</dbReference>
<dbReference type="GO" id="GO:0016020">
    <property type="term" value="C:membrane"/>
    <property type="evidence" value="ECO:0007669"/>
    <property type="project" value="UniProtKB-SubCell"/>
</dbReference>
<proteinExistence type="predicted"/>
<dbReference type="SUPFAM" id="SSF103473">
    <property type="entry name" value="MFS general substrate transporter"/>
    <property type="match status" value="1"/>
</dbReference>
<keyword evidence="7" id="KW-1185">Reference proteome</keyword>
<dbReference type="PANTHER" id="PTHR23530">
    <property type="entry name" value="TRANSPORT PROTEIN-RELATED"/>
    <property type="match status" value="1"/>
</dbReference>